<feature type="region of interest" description="Disordered" evidence="1">
    <location>
        <begin position="54"/>
        <end position="122"/>
    </location>
</feature>
<protein>
    <submittedName>
        <fullName evidence="2">Uncharacterized protein</fullName>
    </submittedName>
</protein>
<comment type="caution">
    <text evidence="2">The sequence shown here is derived from an EMBL/GenBank/DDBJ whole genome shotgun (WGS) entry which is preliminary data.</text>
</comment>
<gene>
    <name evidence="2" type="ORF">CspeluHIS016_0301560</name>
</gene>
<evidence type="ECO:0000313" key="2">
    <source>
        <dbReference type="EMBL" id="GMK56316.1"/>
    </source>
</evidence>
<organism evidence="2 3">
    <name type="scientific">Cutaneotrichosporon spelunceum</name>
    <dbReference type="NCBI Taxonomy" id="1672016"/>
    <lineage>
        <taxon>Eukaryota</taxon>
        <taxon>Fungi</taxon>
        <taxon>Dikarya</taxon>
        <taxon>Basidiomycota</taxon>
        <taxon>Agaricomycotina</taxon>
        <taxon>Tremellomycetes</taxon>
        <taxon>Trichosporonales</taxon>
        <taxon>Trichosporonaceae</taxon>
        <taxon>Cutaneotrichosporon</taxon>
    </lineage>
</organism>
<dbReference type="Proteomes" id="UP001222932">
    <property type="component" value="Unassembled WGS sequence"/>
</dbReference>
<reference evidence="2" key="2">
    <citation type="submission" date="2023-06" db="EMBL/GenBank/DDBJ databases">
        <authorList>
            <person name="Kobayashi Y."/>
            <person name="Kayamori A."/>
            <person name="Aoki K."/>
            <person name="Shiwa Y."/>
            <person name="Fujita N."/>
            <person name="Sugita T."/>
            <person name="Iwasaki W."/>
            <person name="Tanaka N."/>
            <person name="Takashima M."/>
        </authorList>
    </citation>
    <scope>NUCLEOTIDE SEQUENCE</scope>
    <source>
        <strain evidence="2">HIS016</strain>
    </source>
</reference>
<keyword evidence="3" id="KW-1185">Reference proteome</keyword>
<feature type="compositionally biased region" description="Low complexity" evidence="1">
    <location>
        <begin position="93"/>
        <end position="105"/>
    </location>
</feature>
<reference evidence="2" key="1">
    <citation type="journal article" date="2023" name="BMC Genomics">
        <title>Chromosome-level genome assemblies of Cutaneotrichosporon spp. (Trichosporonales, Basidiomycota) reveal imbalanced evolution between nucleotide sequences and chromosome synteny.</title>
        <authorList>
            <person name="Kobayashi Y."/>
            <person name="Kayamori A."/>
            <person name="Aoki K."/>
            <person name="Shiwa Y."/>
            <person name="Matsutani M."/>
            <person name="Fujita N."/>
            <person name="Sugita T."/>
            <person name="Iwasaki W."/>
            <person name="Tanaka N."/>
            <person name="Takashima M."/>
        </authorList>
    </citation>
    <scope>NUCLEOTIDE SEQUENCE</scope>
    <source>
        <strain evidence="2">HIS016</strain>
    </source>
</reference>
<name>A0AAD3YAT5_9TREE</name>
<dbReference type="EMBL" id="BTCM01000003">
    <property type="protein sequence ID" value="GMK56316.1"/>
    <property type="molecule type" value="Genomic_DNA"/>
</dbReference>
<proteinExistence type="predicted"/>
<accession>A0AAD3YAT5</accession>
<dbReference type="AlphaFoldDB" id="A0AAD3YAT5"/>
<evidence type="ECO:0000313" key="3">
    <source>
        <dbReference type="Proteomes" id="UP001222932"/>
    </source>
</evidence>
<sequence length="301" mass="32628">MITYSDSETSTDAVSVISLPPSEDFEIILMPVASPSAGTASGCDSLAESIALLGLDPNRPEESRVDATLPRAQGPSATKASASAVWSPRCRGSDGSSSESQVASSPPAHRPSVKATHTPSILSASDARESVDSFLTDPEFTSDKSNKLRLWQALCIELGLVELEESDDSWLKSLSLRKDSEALVKVTLSDEDSGCTPTASRSATPTPAIASLPTSLTAANRLLSTRGHVNILEYLEARGDPNRHTEDVVGKYADLVYPSASSLQRNMRRQRKYAKIDNVKREWLQPLLKDFGFRRRRQSHT</sequence>
<evidence type="ECO:0000256" key="1">
    <source>
        <dbReference type="SAM" id="MobiDB-lite"/>
    </source>
</evidence>